<dbReference type="InterPro" id="IPR021530">
    <property type="entry name" value="AllH-like"/>
</dbReference>
<dbReference type="Pfam" id="PF11392">
    <property type="entry name" value="AllH"/>
    <property type="match status" value="1"/>
</dbReference>
<evidence type="ECO:0000313" key="1">
    <source>
        <dbReference type="EMBL" id="RSE29328.1"/>
    </source>
</evidence>
<dbReference type="Proteomes" id="UP000275331">
    <property type="component" value="Unassembled WGS sequence"/>
</dbReference>
<organism evidence="1 2">
    <name type="scientific">Atlantibacter subterraneus</name>
    <dbReference type="NCBI Taxonomy" id="255519"/>
    <lineage>
        <taxon>Bacteria</taxon>
        <taxon>Pseudomonadati</taxon>
        <taxon>Pseudomonadota</taxon>
        <taxon>Gammaproteobacteria</taxon>
        <taxon>Enterobacterales</taxon>
        <taxon>Enterobacteriaceae</taxon>
        <taxon>Atlantibacter</taxon>
    </lineage>
</organism>
<sequence length="309" mass="34706">MNPFASAGWQTFTALSADSQFLQPSVFSGRVEQCFDKAVNLVCPQGLQRFTLLSAGSDNAPNSCRLALSTFAGLLQPGDPVYWQGNWLRIGQRMRIDFRTCQTWQPEKLCWKSEALSAFCQQHQGETLATTIYQTIPQNASLFHYCADNIFYRQLAKQLTDARGKLTDGLKRRDKSHSEAAFQQLLGLGIGLTPGGDDYLVGLSAILFINGNPCGRFQDDFSRWLNKYHQQTTPLSALTLNQAIHQRYREVIYLLIKKLTLESRGDIQREIQGVMKIGSSSGCDMLYGMADALLLTQYFGGEYVNQDRD</sequence>
<dbReference type="OrthoDB" id="4933449at2"/>
<evidence type="ECO:0000313" key="2">
    <source>
        <dbReference type="Proteomes" id="UP000275331"/>
    </source>
</evidence>
<reference evidence="1 2" key="1">
    <citation type="submission" date="2018-10" db="EMBL/GenBank/DDBJ databases">
        <title>Transmission dynamics of multidrug resistant bacteria on intensive care unit surfaces.</title>
        <authorList>
            <person name="D'Souza A.W."/>
            <person name="Potter R.F."/>
            <person name="Wallace M."/>
            <person name="Shupe A."/>
            <person name="Patel S."/>
            <person name="Sun S."/>
            <person name="Gul D."/>
            <person name="Kwon J.H."/>
            <person name="Andleeb S."/>
            <person name="Burnham C.-A.D."/>
            <person name="Dantas G."/>
        </authorList>
    </citation>
    <scope>NUCLEOTIDE SEQUENCE [LARGE SCALE GENOMIC DNA]</scope>
    <source>
        <strain evidence="1 2">AS_373</strain>
    </source>
</reference>
<dbReference type="AlphaFoldDB" id="A0A427V9C0"/>
<protein>
    <submittedName>
        <fullName evidence="1">DUF2877 domain-containing protein</fullName>
    </submittedName>
</protein>
<gene>
    <name evidence="1" type="ORF">EGT71_02125</name>
</gene>
<dbReference type="EMBL" id="RHXB01000001">
    <property type="protein sequence ID" value="RSE29328.1"/>
    <property type="molecule type" value="Genomic_DNA"/>
</dbReference>
<comment type="caution">
    <text evidence="1">The sequence shown here is derived from an EMBL/GenBank/DDBJ whole genome shotgun (WGS) entry which is preliminary data.</text>
</comment>
<dbReference type="RefSeq" id="WP_125292366.1">
    <property type="nucleotide sequence ID" value="NZ_JAPTZM010000006.1"/>
</dbReference>
<proteinExistence type="predicted"/>
<accession>A0A427V9C0</accession>
<name>A0A427V9C0_9ENTR</name>